<dbReference type="AlphaFoldDB" id="E0NJT6"/>
<dbReference type="PANTHER" id="PTHR42759:SF1">
    <property type="entry name" value="MAGNESIUM-CHELATASE SUBUNIT CHLD"/>
    <property type="match status" value="1"/>
</dbReference>
<dbReference type="EC" id="1.7.2.5" evidence="2"/>
<protein>
    <submittedName>
        <fullName evidence="2">ATPase family associated with various cellular activities (AAA)</fullName>
        <ecNumber evidence="2">1.7.2.5</ecNumber>
    </submittedName>
</protein>
<dbReference type="HOGENOM" id="CLU_080347_0_0_9"/>
<comment type="caution">
    <text evidence="2">The sequence shown here is derived from an EMBL/GenBank/DDBJ whole genome shotgun (WGS) entry which is preliminary data.</text>
</comment>
<keyword evidence="2" id="KW-0560">Oxidoreductase</keyword>
<evidence type="ECO:0000313" key="3">
    <source>
        <dbReference type="Proteomes" id="UP000003280"/>
    </source>
</evidence>
<organism evidence="2 3">
    <name type="scientific">Peptoniphilus duerdenii ATCC BAA-1640</name>
    <dbReference type="NCBI Taxonomy" id="862517"/>
    <lineage>
        <taxon>Bacteria</taxon>
        <taxon>Bacillati</taxon>
        <taxon>Bacillota</taxon>
        <taxon>Tissierellia</taxon>
        <taxon>Tissierellales</taxon>
        <taxon>Peptoniphilaceae</taxon>
        <taxon>Peptoniphilus</taxon>
    </lineage>
</organism>
<dbReference type="Pfam" id="PF07728">
    <property type="entry name" value="AAA_5"/>
    <property type="match status" value="1"/>
</dbReference>
<dbReference type="InterPro" id="IPR011704">
    <property type="entry name" value="ATPase_dyneun-rel_AAA"/>
</dbReference>
<feature type="domain" description="ATPase dynein-related AAA" evidence="1">
    <location>
        <begin position="67"/>
        <end position="199"/>
    </location>
</feature>
<dbReference type="InterPro" id="IPR050764">
    <property type="entry name" value="CbbQ/NirQ/NorQ/GpvN"/>
</dbReference>
<dbReference type="Proteomes" id="UP000003280">
    <property type="component" value="Unassembled WGS sequence"/>
</dbReference>
<dbReference type="InterPro" id="IPR027417">
    <property type="entry name" value="P-loop_NTPase"/>
</dbReference>
<dbReference type="SUPFAM" id="SSF52540">
    <property type="entry name" value="P-loop containing nucleoside triphosphate hydrolases"/>
    <property type="match status" value="1"/>
</dbReference>
<dbReference type="GO" id="GO:0016966">
    <property type="term" value="F:nitric oxide reductase activity"/>
    <property type="evidence" value="ECO:0007669"/>
    <property type="project" value="UniProtKB-EC"/>
</dbReference>
<dbReference type="STRING" id="862517.HMPREF9225_0425"/>
<dbReference type="GO" id="GO:0005524">
    <property type="term" value="F:ATP binding"/>
    <property type="evidence" value="ECO:0007669"/>
    <property type="project" value="InterPro"/>
</dbReference>
<dbReference type="PANTHER" id="PTHR42759">
    <property type="entry name" value="MOXR FAMILY PROTEIN"/>
    <property type="match status" value="1"/>
</dbReference>
<reference evidence="2 3" key="1">
    <citation type="submission" date="2010-07" db="EMBL/GenBank/DDBJ databases">
        <authorList>
            <person name="Muzny D."/>
            <person name="Qin X."/>
            <person name="Deng J."/>
            <person name="Jiang H."/>
            <person name="Liu Y."/>
            <person name="Qu J."/>
            <person name="Song X.-Z."/>
            <person name="Zhang L."/>
            <person name="Thornton R."/>
            <person name="Coyle M."/>
            <person name="Francisco L."/>
            <person name="Jackson L."/>
            <person name="Javaid M."/>
            <person name="Korchina V."/>
            <person name="Kovar C."/>
            <person name="Mata R."/>
            <person name="Mathew T."/>
            <person name="Ngo R."/>
            <person name="Nguyen L."/>
            <person name="Nguyen N."/>
            <person name="Okwuonu G."/>
            <person name="Ongeri F."/>
            <person name="Pham C."/>
            <person name="Simmons D."/>
            <person name="Wilczek-Boney K."/>
            <person name="Hale W."/>
            <person name="Jakkamsetti A."/>
            <person name="Pham P."/>
            <person name="Ruth R."/>
            <person name="San Lucas F."/>
            <person name="Warren J."/>
            <person name="Zhang J."/>
            <person name="Zhao Z."/>
            <person name="Zhou C."/>
            <person name="Zhu D."/>
            <person name="Lee S."/>
            <person name="Bess C."/>
            <person name="Blankenburg K."/>
            <person name="Forbes L."/>
            <person name="Fu Q."/>
            <person name="Gubbala S."/>
            <person name="Hirani K."/>
            <person name="Jayaseelan J.C."/>
            <person name="Lara F."/>
            <person name="Munidasa M."/>
            <person name="Palculict T."/>
            <person name="Patil S."/>
            <person name="Pu L.-L."/>
            <person name="Saada N."/>
            <person name="Tang L."/>
            <person name="Weissenberger G."/>
            <person name="Zhu Y."/>
            <person name="Hemphill L."/>
            <person name="Shang Y."/>
            <person name="Youmans B."/>
            <person name="Ayvaz T."/>
            <person name="Ross M."/>
            <person name="Santibanez J."/>
            <person name="Aqrawi P."/>
            <person name="Gross S."/>
            <person name="Joshi V."/>
            <person name="Fowler G."/>
            <person name="Nazareth L."/>
            <person name="Reid J."/>
            <person name="Worley K."/>
            <person name="Petrosino J."/>
            <person name="Highlander S."/>
            <person name="Gibbs R."/>
        </authorList>
    </citation>
    <scope>NUCLEOTIDE SEQUENCE [LARGE SCALE GENOMIC DNA]</scope>
    <source>
        <strain evidence="2 3">ATCC BAA-1640</strain>
    </source>
</reference>
<sequence length="311" mass="35543">MSLKTYIVNEIKKSRDKMKKLYEKIDEFKNKYPIEKEFENRIPEPKFLYMGDAILEEAIAAILAGKNILLVGDKSTGKNVLAEHLAYLFARPMWNISFHVSVDASSLIGDDTLKSGNVIFREGPISLASNHGGFAVLDEINMAKNEAMAVLHSVLDYRRRIDIPGYKLINVHPATRFIATMNYGYEGTRDLNEALLSRFAIIKMPRISDSDLKHLIKTHHPELKETYINDIANFFKDLKDKALAHEISDSAPDLRGIFDGLDLIREGLEFKEAMRLCLVNKIFDDYEADLIEDLLKARFPENIYQKDISNE</sequence>
<dbReference type="EMBL" id="AEEH01000019">
    <property type="protein sequence ID" value="EFM25881.1"/>
    <property type="molecule type" value="Genomic_DNA"/>
</dbReference>
<name>E0NJT6_9FIRM</name>
<dbReference type="eggNOG" id="COG0714">
    <property type="taxonomic scope" value="Bacteria"/>
</dbReference>
<evidence type="ECO:0000313" key="2">
    <source>
        <dbReference type="EMBL" id="EFM25881.1"/>
    </source>
</evidence>
<keyword evidence="3" id="KW-1185">Reference proteome</keyword>
<gene>
    <name evidence="2" type="primary">norQ</name>
    <name evidence="2" type="ORF">HMPREF9225_0425</name>
</gene>
<dbReference type="Gene3D" id="3.40.50.300">
    <property type="entry name" value="P-loop containing nucleotide triphosphate hydrolases"/>
    <property type="match status" value="1"/>
</dbReference>
<accession>E0NJT6</accession>
<evidence type="ECO:0000259" key="1">
    <source>
        <dbReference type="Pfam" id="PF07728"/>
    </source>
</evidence>
<proteinExistence type="predicted"/>
<dbReference type="GO" id="GO:0016887">
    <property type="term" value="F:ATP hydrolysis activity"/>
    <property type="evidence" value="ECO:0007669"/>
    <property type="project" value="InterPro"/>
</dbReference>